<evidence type="ECO:0000259" key="3">
    <source>
        <dbReference type="Pfam" id="PF00296"/>
    </source>
</evidence>
<dbReference type="Pfam" id="PF00296">
    <property type="entry name" value="Bac_luciferase"/>
    <property type="match status" value="1"/>
</dbReference>
<protein>
    <submittedName>
        <fullName evidence="4">LLM class flavin-dependent oxidoreductase</fullName>
    </submittedName>
</protein>
<name>A0A2V1K2K0_9BURK</name>
<keyword evidence="5" id="KW-1185">Reference proteome</keyword>
<dbReference type="RefSeq" id="WP_109062037.1">
    <property type="nucleotide sequence ID" value="NZ_QETA01000004.1"/>
</dbReference>
<dbReference type="AlphaFoldDB" id="A0A2V1K2K0"/>
<comment type="caution">
    <text evidence="4">The sequence shown here is derived from an EMBL/GenBank/DDBJ whole genome shotgun (WGS) entry which is preliminary data.</text>
</comment>
<evidence type="ECO:0000313" key="4">
    <source>
        <dbReference type="EMBL" id="PWF22513.1"/>
    </source>
</evidence>
<reference evidence="5" key="1">
    <citation type="submission" date="2018-05" db="EMBL/GenBank/DDBJ databases">
        <authorList>
            <person name="Li Y."/>
        </authorList>
    </citation>
    <scope>NUCLEOTIDE SEQUENCE [LARGE SCALE GENOMIC DNA]</scope>
    <source>
        <strain evidence="5">3d-2-2</strain>
    </source>
</reference>
<evidence type="ECO:0000256" key="1">
    <source>
        <dbReference type="ARBA" id="ARBA00023002"/>
    </source>
</evidence>
<evidence type="ECO:0000256" key="2">
    <source>
        <dbReference type="ARBA" id="ARBA00023033"/>
    </source>
</evidence>
<dbReference type="GO" id="GO:0004497">
    <property type="term" value="F:monooxygenase activity"/>
    <property type="evidence" value="ECO:0007669"/>
    <property type="project" value="UniProtKB-KW"/>
</dbReference>
<dbReference type="InterPro" id="IPR050766">
    <property type="entry name" value="Bact_Lucif_Oxidored"/>
</dbReference>
<keyword evidence="1" id="KW-0560">Oxidoreductase</keyword>
<sequence>MARHETLQFGLDTFGDVTRADDGSPHSHAQVLRCVVEQAVLADQLGIDAIGIGEHHRPDFAVSSPDVVLGAIAGATRRITLGSAVTVLSSDDPIRVVERFSTLDAVSSGRAEVQLGRGSFIESFHLFGQRLDDYEMLFEEKLALYMAARSQQPVTWSGRHRESLSGAMVYPPTENRLLPTWVGVGGTPQSLIRAARYGLPVVLAIIGGDPLRFRPLRDLYAQALRDAGQSPLPVAAHLPGFIANTDAEALEQSWPYIGPYFSQVALERGGRALSRQEFLAQSSFEGAYLIGSPETVARKIVRIVRGLDLARLDFKYANGAIPHALLMRSIELYGSKVIPLVRELLQDAGNA</sequence>
<dbReference type="PANTHER" id="PTHR30137">
    <property type="entry name" value="LUCIFERASE-LIKE MONOOXYGENASE"/>
    <property type="match status" value="1"/>
</dbReference>
<dbReference type="InterPro" id="IPR036661">
    <property type="entry name" value="Luciferase-like_sf"/>
</dbReference>
<dbReference type="PANTHER" id="PTHR30137:SF8">
    <property type="entry name" value="BLR5498 PROTEIN"/>
    <property type="match status" value="1"/>
</dbReference>
<evidence type="ECO:0000313" key="5">
    <source>
        <dbReference type="Proteomes" id="UP000245212"/>
    </source>
</evidence>
<dbReference type="GO" id="GO:0005829">
    <property type="term" value="C:cytosol"/>
    <property type="evidence" value="ECO:0007669"/>
    <property type="project" value="TreeGrafter"/>
</dbReference>
<dbReference type="SUPFAM" id="SSF51679">
    <property type="entry name" value="Bacterial luciferase-like"/>
    <property type="match status" value="1"/>
</dbReference>
<feature type="domain" description="Luciferase-like" evidence="3">
    <location>
        <begin position="22"/>
        <end position="304"/>
    </location>
</feature>
<keyword evidence="2" id="KW-0503">Monooxygenase</keyword>
<dbReference type="GO" id="GO:0016705">
    <property type="term" value="F:oxidoreductase activity, acting on paired donors, with incorporation or reduction of molecular oxygen"/>
    <property type="evidence" value="ECO:0007669"/>
    <property type="project" value="InterPro"/>
</dbReference>
<dbReference type="EMBL" id="QETA01000004">
    <property type="protein sequence ID" value="PWF22513.1"/>
    <property type="molecule type" value="Genomic_DNA"/>
</dbReference>
<gene>
    <name evidence="4" type="ORF">DD235_10480</name>
</gene>
<dbReference type="Gene3D" id="3.20.20.30">
    <property type="entry name" value="Luciferase-like domain"/>
    <property type="match status" value="1"/>
</dbReference>
<proteinExistence type="predicted"/>
<accession>A0A2V1K2K0</accession>
<organism evidence="4 5">
    <name type="scientific">Corticimicrobacter populi</name>
    <dbReference type="NCBI Taxonomy" id="2175229"/>
    <lineage>
        <taxon>Bacteria</taxon>
        <taxon>Pseudomonadati</taxon>
        <taxon>Pseudomonadota</taxon>
        <taxon>Betaproteobacteria</taxon>
        <taxon>Burkholderiales</taxon>
        <taxon>Alcaligenaceae</taxon>
        <taxon>Corticimicrobacter</taxon>
    </lineage>
</organism>
<dbReference type="Proteomes" id="UP000245212">
    <property type="component" value="Unassembled WGS sequence"/>
</dbReference>
<dbReference type="InterPro" id="IPR011251">
    <property type="entry name" value="Luciferase-like_dom"/>
</dbReference>